<name>A0C6N3_PARTE</name>
<proteinExistence type="predicted"/>
<dbReference type="GeneID" id="5019632"/>
<dbReference type="HOGENOM" id="CLU_1291179_0_0_1"/>
<dbReference type="EMBL" id="CT868044">
    <property type="protein sequence ID" value="CAK66450.1"/>
    <property type="molecule type" value="Genomic_DNA"/>
</dbReference>
<dbReference type="AlphaFoldDB" id="A0C6N3"/>
<gene>
    <name evidence="1" type="ORF">GSPATT00035579001</name>
</gene>
<organism evidence="1 2">
    <name type="scientific">Paramecium tetraurelia</name>
    <dbReference type="NCBI Taxonomy" id="5888"/>
    <lineage>
        <taxon>Eukaryota</taxon>
        <taxon>Sar</taxon>
        <taxon>Alveolata</taxon>
        <taxon>Ciliophora</taxon>
        <taxon>Intramacronucleata</taxon>
        <taxon>Oligohymenophorea</taxon>
        <taxon>Peniculida</taxon>
        <taxon>Parameciidae</taxon>
        <taxon>Paramecium</taxon>
    </lineage>
</organism>
<dbReference type="OrthoDB" id="311350at2759"/>
<dbReference type="Proteomes" id="UP000000600">
    <property type="component" value="Unassembled WGS sequence"/>
</dbReference>
<dbReference type="InParanoid" id="A0C6N3"/>
<dbReference type="RefSeq" id="XP_001433847.1">
    <property type="nucleotide sequence ID" value="XM_001433810.1"/>
</dbReference>
<evidence type="ECO:0000313" key="1">
    <source>
        <dbReference type="EMBL" id="CAK66450.1"/>
    </source>
</evidence>
<keyword evidence="2" id="KW-1185">Reference proteome</keyword>
<reference evidence="1 2" key="1">
    <citation type="journal article" date="2006" name="Nature">
        <title>Global trends of whole-genome duplications revealed by the ciliate Paramecium tetraurelia.</title>
        <authorList>
            <consortium name="Genoscope"/>
            <person name="Aury J.-M."/>
            <person name="Jaillon O."/>
            <person name="Duret L."/>
            <person name="Noel B."/>
            <person name="Jubin C."/>
            <person name="Porcel B.M."/>
            <person name="Segurens B."/>
            <person name="Daubin V."/>
            <person name="Anthouard V."/>
            <person name="Aiach N."/>
            <person name="Arnaiz O."/>
            <person name="Billaut A."/>
            <person name="Beisson J."/>
            <person name="Blanc I."/>
            <person name="Bouhouche K."/>
            <person name="Camara F."/>
            <person name="Duharcourt S."/>
            <person name="Guigo R."/>
            <person name="Gogendeau D."/>
            <person name="Katinka M."/>
            <person name="Keller A.-M."/>
            <person name="Kissmehl R."/>
            <person name="Klotz C."/>
            <person name="Koll F."/>
            <person name="Le Moue A."/>
            <person name="Lepere C."/>
            <person name="Malinsky S."/>
            <person name="Nowacki M."/>
            <person name="Nowak J.K."/>
            <person name="Plattner H."/>
            <person name="Poulain J."/>
            <person name="Ruiz F."/>
            <person name="Serrano V."/>
            <person name="Zagulski M."/>
            <person name="Dessen P."/>
            <person name="Betermier M."/>
            <person name="Weissenbach J."/>
            <person name="Scarpelli C."/>
            <person name="Schachter V."/>
            <person name="Sperling L."/>
            <person name="Meyer E."/>
            <person name="Cohen J."/>
            <person name="Wincker P."/>
        </authorList>
    </citation>
    <scope>NUCLEOTIDE SEQUENCE [LARGE SCALE GENOMIC DNA]</scope>
    <source>
        <strain evidence="1 2">Stock d4-2</strain>
    </source>
</reference>
<sequence length="214" mass="25688">MNNSTEIRNDYVIENFKCSFLNCSQREQSLVPSDNNFVYFYQKQNPPSFNMNESESRQIEVIEQINTIQPVEIKFICQGCNNDMMKKPIQLIKQISDNINLENQNRYEIFLDRDGRETPYPPKKGKFTKQMQKCKKCLDNEIEMQNFDQNLKNYINNQDDIDIKIMIAKYYAQEQYNKDKQMFQILRQKLNTNLGPIERLMILNKMKMIVKKYE</sequence>
<accession>A0C6N3</accession>
<evidence type="ECO:0000313" key="2">
    <source>
        <dbReference type="Proteomes" id="UP000000600"/>
    </source>
</evidence>
<dbReference type="KEGG" id="ptm:GSPATT00035579001"/>
<protein>
    <submittedName>
        <fullName evidence="1">Uncharacterized protein</fullName>
    </submittedName>
</protein>
<dbReference type="OMA" id="YYAEEQY"/>